<gene>
    <name evidence="18" type="ORF">GCM10007940_32500</name>
</gene>
<feature type="binding site" evidence="16">
    <location>
        <position position="65"/>
    </location>
    <ligand>
        <name>Zn(2+)</name>
        <dbReference type="ChEBI" id="CHEBI:29105"/>
        <note>catalytic</note>
    </ligand>
</feature>
<keyword evidence="13 14" id="KW-0472">Membrane</keyword>
<dbReference type="GO" id="GO:0008237">
    <property type="term" value="F:metallopeptidase activity"/>
    <property type="evidence" value="ECO:0007669"/>
    <property type="project" value="UniProtKB-UniRule"/>
</dbReference>
<feature type="binding site" evidence="16">
    <location>
        <position position="61"/>
    </location>
    <ligand>
        <name>Zn(2+)</name>
        <dbReference type="ChEBI" id="CHEBI:29105"/>
        <note>catalytic</note>
    </ligand>
</feature>
<sequence length="361" mass="40459">MINKGSLHLGTYAGIPLKVHWTFALIFVLVIGLGTKQGRALDEIGLIIILVIVSFICVVLHEYGHALMAKRFNVKTIDIILSPIGGLARLERLPSKPLQEFYIAIAGPMVNIVIAGFIGLILYFGSMPILIDLDSSVSNFNNWGAYLSIVLYINLMLFLFNLIPAFPMDGGRILRALLSIKLGKKKSTDIASWIGYAIAVGFVILGIVYAYYTLSIIGFFVMFMARGEKISARQEDFLITNDSDLEGLMTHHQFSPETPMQEIINHYYDERARNFMVFHEDGNLAGIVTEPAIKSCIKDQKFKEEAAEYTEPIFKLIDKSSLQTILSTMNNERLRYAVVNGQEGGFGLIERYKIIERMNGK</sequence>
<evidence type="ECO:0000256" key="13">
    <source>
        <dbReference type="ARBA" id="ARBA00023136"/>
    </source>
</evidence>
<feature type="active site" evidence="15">
    <location>
        <position position="62"/>
    </location>
</feature>
<evidence type="ECO:0000256" key="14">
    <source>
        <dbReference type="PIRNR" id="PIRNR006404"/>
    </source>
</evidence>
<feature type="domain" description="Peptidase M50" evidence="17">
    <location>
        <begin position="51"/>
        <end position="200"/>
    </location>
</feature>
<keyword evidence="4 14" id="KW-0645">Protease</keyword>
<dbReference type="Gene3D" id="3.10.580.10">
    <property type="entry name" value="CBS-domain"/>
    <property type="match status" value="1"/>
</dbReference>
<dbReference type="Pfam" id="PF02163">
    <property type="entry name" value="Peptidase_M50"/>
    <property type="match status" value="1"/>
</dbReference>
<evidence type="ECO:0000256" key="2">
    <source>
        <dbReference type="ARBA" id="ARBA00007931"/>
    </source>
</evidence>
<evidence type="ECO:0000256" key="16">
    <source>
        <dbReference type="PIRSR" id="PIRSR006404-2"/>
    </source>
</evidence>
<evidence type="ECO:0000313" key="19">
    <source>
        <dbReference type="Proteomes" id="UP001156666"/>
    </source>
</evidence>
<dbReference type="RefSeq" id="WP_235294242.1">
    <property type="nucleotide sequence ID" value="NZ_BSOH01000021.1"/>
</dbReference>
<keyword evidence="9 14" id="KW-0862">Zinc</keyword>
<dbReference type="Proteomes" id="UP001156666">
    <property type="component" value="Unassembled WGS sequence"/>
</dbReference>
<comment type="similarity">
    <text evidence="2 14">Belongs to the peptidase M50B family.</text>
</comment>
<accession>A0AA37SSF2</accession>
<keyword evidence="5 14" id="KW-0812">Transmembrane</keyword>
<name>A0AA37SSF2_9BACT</name>
<feature type="transmembrane region" description="Helical" evidence="14">
    <location>
        <begin position="190"/>
        <end position="212"/>
    </location>
</feature>
<evidence type="ECO:0000256" key="5">
    <source>
        <dbReference type="ARBA" id="ARBA00022692"/>
    </source>
</evidence>
<feature type="transmembrane region" description="Helical" evidence="14">
    <location>
        <begin position="44"/>
        <end position="63"/>
    </location>
</feature>
<evidence type="ECO:0000256" key="15">
    <source>
        <dbReference type="PIRSR" id="PIRSR006404-1"/>
    </source>
</evidence>
<reference evidence="18" key="2">
    <citation type="submission" date="2023-01" db="EMBL/GenBank/DDBJ databases">
        <title>Draft genome sequence of Portibacter lacus strain NBRC 108769.</title>
        <authorList>
            <person name="Sun Q."/>
            <person name="Mori K."/>
        </authorList>
    </citation>
    <scope>NUCLEOTIDE SEQUENCE</scope>
    <source>
        <strain evidence="18">NBRC 108769</strain>
    </source>
</reference>
<keyword evidence="19" id="KW-1185">Reference proteome</keyword>
<keyword evidence="3 14" id="KW-1003">Cell membrane</keyword>
<keyword evidence="12" id="KW-0129">CBS domain</keyword>
<dbReference type="InterPro" id="IPR016483">
    <property type="entry name" value="UCP006404_Pept_M50_CBS"/>
</dbReference>
<dbReference type="CDD" id="cd06164">
    <property type="entry name" value="S2P-M50_SpoIVFB_CBS"/>
    <property type="match status" value="1"/>
</dbReference>
<comment type="caution">
    <text evidence="18">The sequence shown here is derived from an EMBL/GenBank/DDBJ whole genome shotgun (WGS) entry which is preliminary data.</text>
</comment>
<dbReference type="GO" id="GO:0046872">
    <property type="term" value="F:metal ion binding"/>
    <property type="evidence" value="ECO:0007669"/>
    <property type="project" value="UniProtKB-UniRule"/>
</dbReference>
<evidence type="ECO:0000256" key="9">
    <source>
        <dbReference type="ARBA" id="ARBA00022833"/>
    </source>
</evidence>
<keyword evidence="11 14" id="KW-0482">Metalloprotease</keyword>
<comment type="cofactor">
    <cofactor evidence="14 16">
        <name>Zn(2+)</name>
        <dbReference type="ChEBI" id="CHEBI:29105"/>
    </cofactor>
    <text evidence="14 16">Binds 1 zinc ion per subunit.</text>
</comment>
<evidence type="ECO:0000256" key="11">
    <source>
        <dbReference type="ARBA" id="ARBA00023049"/>
    </source>
</evidence>
<keyword evidence="7" id="KW-0677">Repeat</keyword>
<dbReference type="GO" id="GO:0005886">
    <property type="term" value="C:plasma membrane"/>
    <property type="evidence" value="ECO:0007669"/>
    <property type="project" value="UniProtKB-SubCell"/>
</dbReference>
<feature type="transmembrane region" description="Helical" evidence="14">
    <location>
        <begin position="12"/>
        <end position="32"/>
    </location>
</feature>
<feature type="transmembrane region" description="Helical" evidence="14">
    <location>
        <begin position="101"/>
        <end position="125"/>
    </location>
</feature>
<evidence type="ECO:0000256" key="8">
    <source>
        <dbReference type="ARBA" id="ARBA00022801"/>
    </source>
</evidence>
<dbReference type="SUPFAM" id="SSF54631">
    <property type="entry name" value="CBS-domain pair"/>
    <property type="match status" value="1"/>
</dbReference>
<dbReference type="PANTHER" id="PTHR39188:SF3">
    <property type="entry name" value="STAGE IV SPORULATION PROTEIN FB"/>
    <property type="match status" value="1"/>
</dbReference>
<dbReference type="PANTHER" id="PTHR39188">
    <property type="entry name" value="MEMBRANE-ASSOCIATED ZINC METALLOPROTEASE M50B"/>
    <property type="match status" value="1"/>
</dbReference>
<evidence type="ECO:0000256" key="12">
    <source>
        <dbReference type="ARBA" id="ARBA00023122"/>
    </source>
</evidence>
<evidence type="ECO:0000256" key="3">
    <source>
        <dbReference type="ARBA" id="ARBA00022475"/>
    </source>
</evidence>
<keyword evidence="8 14" id="KW-0378">Hydrolase</keyword>
<protein>
    <recommendedName>
        <fullName evidence="14">Zinc metalloprotease</fullName>
    </recommendedName>
</protein>
<feature type="binding site" evidence="16">
    <location>
        <position position="169"/>
    </location>
    <ligand>
        <name>Zn(2+)</name>
        <dbReference type="ChEBI" id="CHEBI:29105"/>
        <note>catalytic</note>
    </ligand>
</feature>
<dbReference type="InterPro" id="IPR008915">
    <property type="entry name" value="Peptidase_M50"/>
</dbReference>
<evidence type="ECO:0000256" key="4">
    <source>
        <dbReference type="ARBA" id="ARBA00022670"/>
    </source>
</evidence>
<proteinExistence type="inferred from homology"/>
<feature type="transmembrane region" description="Helical" evidence="14">
    <location>
        <begin position="145"/>
        <end position="169"/>
    </location>
</feature>
<evidence type="ECO:0000256" key="10">
    <source>
        <dbReference type="ARBA" id="ARBA00022989"/>
    </source>
</evidence>
<dbReference type="AlphaFoldDB" id="A0AA37SSF2"/>
<evidence type="ECO:0000313" key="18">
    <source>
        <dbReference type="EMBL" id="GLR18634.1"/>
    </source>
</evidence>
<comment type="subcellular location">
    <subcellularLocation>
        <location evidence="1 14">Cell membrane</location>
        <topology evidence="1 14">Multi-pass membrane protein</topology>
    </subcellularLocation>
</comment>
<evidence type="ECO:0000256" key="6">
    <source>
        <dbReference type="ARBA" id="ARBA00022723"/>
    </source>
</evidence>
<dbReference type="InterPro" id="IPR046342">
    <property type="entry name" value="CBS_dom_sf"/>
</dbReference>
<dbReference type="EMBL" id="BSOH01000021">
    <property type="protein sequence ID" value="GLR18634.1"/>
    <property type="molecule type" value="Genomic_DNA"/>
</dbReference>
<evidence type="ECO:0000256" key="1">
    <source>
        <dbReference type="ARBA" id="ARBA00004651"/>
    </source>
</evidence>
<keyword evidence="10 14" id="KW-1133">Transmembrane helix</keyword>
<dbReference type="GO" id="GO:0006508">
    <property type="term" value="P:proteolysis"/>
    <property type="evidence" value="ECO:0007669"/>
    <property type="project" value="UniProtKB-KW"/>
</dbReference>
<evidence type="ECO:0000259" key="17">
    <source>
        <dbReference type="Pfam" id="PF02163"/>
    </source>
</evidence>
<evidence type="ECO:0000256" key="7">
    <source>
        <dbReference type="ARBA" id="ARBA00022737"/>
    </source>
</evidence>
<organism evidence="18 19">
    <name type="scientific">Portibacter lacus</name>
    <dbReference type="NCBI Taxonomy" id="1099794"/>
    <lineage>
        <taxon>Bacteria</taxon>
        <taxon>Pseudomonadati</taxon>
        <taxon>Bacteroidota</taxon>
        <taxon>Saprospiria</taxon>
        <taxon>Saprospirales</taxon>
        <taxon>Haliscomenobacteraceae</taxon>
        <taxon>Portibacter</taxon>
    </lineage>
</organism>
<keyword evidence="6 14" id="KW-0479">Metal-binding</keyword>
<dbReference type="PIRSF" id="PIRSF006404">
    <property type="entry name" value="UCP006404_Pept_M50_CBS"/>
    <property type="match status" value="1"/>
</dbReference>
<reference evidence="18" key="1">
    <citation type="journal article" date="2014" name="Int. J. Syst. Evol. Microbiol.">
        <title>Complete genome sequence of Corynebacterium casei LMG S-19264T (=DSM 44701T), isolated from a smear-ripened cheese.</title>
        <authorList>
            <consortium name="US DOE Joint Genome Institute (JGI-PGF)"/>
            <person name="Walter F."/>
            <person name="Albersmeier A."/>
            <person name="Kalinowski J."/>
            <person name="Ruckert C."/>
        </authorList>
    </citation>
    <scope>NUCLEOTIDE SEQUENCE</scope>
    <source>
        <strain evidence="18">NBRC 108769</strain>
    </source>
</reference>